<dbReference type="RefSeq" id="WP_159754082.1">
    <property type="nucleotide sequence ID" value="NZ_WUQX01000001.1"/>
</dbReference>
<name>A0A7X3MKD9_9FIRM</name>
<dbReference type="AlphaFoldDB" id="A0A7X3MKD9"/>
<gene>
    <name evidence="3" type="ORF">GN277_22640</name>
</gene>
<feature type="signal peptide" evidence="1">
    <location>
        <begin position="1"/>
        <end position="34"/>
    </location>
</feature>
<evidence type="ECO:0000259" key="2">
    <source>
        <dbReference type="Pfam" id="PF13529"/>
    </source>
</evidence>
<dbReference type="EMBL" id="WUQX01000001">
    <property type="protein sequence ID" value="MXP78048.1"/>
    <property type="molecule type" value="Genomic_DNA"/>
</dbReference>
<evidence type="ECO:0000313" key="3">
    <source>
        <dbReference type="EMBL" id="MXP78048.1"/>
    </source>
</evidence>
<dbReference type="Proteomes" id="UP000460412">
    <property type="component" value="Unassembled WGS sequence"/>
</dbReference>
<dbReference type="InterPro" id="IPR039564">
    <property type="entry name" value="Peptidase_C39-like"/>
</dbReference>
<dbReference type="Pfam" id="PF13529">
    <property type="entry name" value="Peptidase_C39_2"/>
    <property type="match status" value="1"/>
</dbReference>
<sequence length="286" mass="31422">MKNRQKTKRAAVICLAAACAAVLLNPAGTKTVYAAEQSSKDSDKESELSRLKLSEDLAPDVMESALRIVTMEGKIITAITAFPRRTDYSLPSFPEVLQNPELPKGCEITALTMILNYYGFDIDKTEMSDKYLPKAPENLRYGADGRLLGTDLNHYFIGDPAGDGHVCGTGAIITAANTYLGEQESSRRAIDQNGATPEKLYQLVCQGIPVIVWVTIGMEKRRPTTGWNTEEGAFVEWSTNDHAAVLVGYTEKTVKIADPLKGLVEYDKEDFEASFISRSNQCVILQ</sequence>
<proteinExistence type="predicted"/>
<evidence type="ECO:0000256" key="1">
    <source>
        <dbReference type="SAM" id="SignalP"/>
    </source>
</evidence>
<dbReference type="Gene3D" id="3.90.70.10">
    <property type="entry name" value="Cysteine proteinases"/>
    <property type="match status" value="1"/>
</dbReference>
<dbReference type="PANTHER" id="PTHR37806:SF1">
    <property type="entry name" value="PEPTIDASE C39-LIKE DOMAIN-CONTAINING PROTEIN"/>
    <property type="match status" value="1"/>
</dbReference>
<organism evidence="3 4">
    <name type="scientific">Sporofaciens musculi</name>
    <dbReference type="NCBI Taxonomy" id="2681861"/>
    <lineage>
        <taxon>Bacteria</taxon>
        <taxon>Bacillati</taxon>
        <taxon>Bacillota</taxon>
        <taxon>Clostridia</taxon>
        <taxon>Lachnospirales</taxon>
        <taxon>Lachnospiraceae</taxon>
        <taxon>Sporofaciens</taxon>
    </lineage>
</organism>
<evidence type="ECO:0000313" key="4">
    <source>
        <dbReference type="Proteomes" id="UP000460412"/>
    </source>
</evidence>
<reference evidence="3 4" key="1">
    <citation type="submission" date="2019-12" db="EMBL/GenBank/DDBJ databases">
        <title>Sporaefaciens musculi gen. nov., sp. nov., a novel bacterium isolated from the caecum of an obese mouse.</title>
        <authorList>
            <person name="Rasmussen T.S."/>
            <person name="Streidl T."/>
            <person name="Hitch T.C.A."/>
            <person name="Wortmann E."/>
            <person name="Deptula P."/>
            <person name="Hansen M."/>
            <person name="Nielsen D.S."/>
            <person name="Clavel T."/>
            <person name="Vogensen F.K."/>
        </authorList>
    </citation>
    <scope>NUCLEOTIDE SEQUENCE [LARGE SCALE GENOMIC DNA]</scope>
    <source>
        <strain evidence="3 4">WCA-9-b2</strain>
    </source>
</reference>
<keyword evidence="4" id="KW-1185">Reference proteome</keyword>
<keyword evidence="1" id="KW-0732">Signal</keyword>
<feature type="domain" description="Peptidase C39-like" evidence="2">
    <location>
        <begin position="93"/>
        <end position="259"/>
    </location>
</feature>
<accession>A0A7X3MKD9</accession>
<protein>
    <recommendedName>
        <fullName evidence="2">Peptidase C39-like domain-containing protein</fullName>
    </recommendedName>
</protein>
<comment type="caution">
    <text evidence="3">The sequence shown here is derived from an EMBL/GenBank/DDBJ whole genome shotgun (WGS) entry which is preliminary data.</text>
</comment>
<feature type="chain" id="PRO_5031530620" description="Peptidase C39-like domain-containing protein" evidence="1">
    <location>
        <begin position="35"/>
        <end position="286"/>
    </location>
</feature>
<dbReference type="PANTHER" id="PTHR37806">
    <property type="entry name" value="LMO0724 PROTEIN"/>
    <property type="match status" value="1"/>
</dbReference>